<sequence length="72" mass="7946">MPTEGIQPLIGIADLISGRIVTPLPPRETFFDDPLRVLRAICFVIEKACLGMRRRYNASGVRGESSLEEASD</sequence>
<reference evidence="1" key="1">
    <citation type="submission" date="2022-02" db="EMBL/GenBank/DDBJ databases">
        <title>Plant Genome Project.</title>
        <authorList>
            <person name="Zhang R.-G."/>
        </authorList>
    </citation>
    <scope>NUCLEOTIDE SEQUENCE</scope>
    <source>
        <strain evidence="1">AT1</strain>
    </source>
</reference>
<comment type="caution">
    <text evidence="1">The sequence shown here is derived from an EMBL/GenBank/DDBJ whole genome shotgun (WGS) entry which is preliminary data.</text>
</comment>
<dbReference type="EMBL" id="CM046399">
    <property type="protein sequence ID" value="KAI8528146.1"/>
    <property type="molecule type" value="Genomic_DNA"/>
</dbReference>
<evidence type="ECO:0000313" key="2">
    <source>
        <dbReference type="Proteomes" id="UP001062846"/>
    </source>
</evidence>
<evidence type="ECO:0000313" key="1">
    <source>
        <dbReference type="EMBL" id="KAI8528146.1"/>
    </source>
</evidence>
<organism evidence="1 2">
    <name type="scientific">Rhododendron molle</name>
    <name type="common">Chinese azalea</name>
    <name type="synonym">Azalea mollis</name>
    <dbReference type="NCBI Taxonomy" id="49168"/>
    <lineage>
        <taxon>Eukaryota</taxon>
        <taxon>Viridiplantae</taxon>
        <taxon>Streptophyta</taxon>
        <taxon>Embryophyta</taxon>
        <taxon>Tracheophyta</taxon>
        <taxon>Spermatophyta</taxon>
        <taxon>Magnoliopsida</taxon>
        <taxon>eudicotyledons</taxon>
        <taxon>Gunneridae</taxon>
        <taxon>Pentapetalae</taxon>
        <taxon>asterids</taxon>
        <taxon>Ericales</taxon>
        <taxon>Ericaceae</taxon>
        <taxon>Ericoideae</taxon>
        <taxon>Rhodoreae</taxon>
        <taxon>Rhododendron</taxon>
    </lineage>
</organism>
<dbReference type="Proteomes" id="UP001062846">
    <property type="component" value="Chromosome 12"/>
</dbReference>
<proteinExistence type="predicted"/>
<protein>
    <submittedName>
        <fullName evidence="1">Uncharacterized protein</fullName>
    </submittedName>
</protein>
<keyword evidence="2" id="KW-1185">Reference proteome</keyword>
<gene>
    <name evidence="1" type="ORF">RHMOL_Rhmol12G0128600</name>
</gene>
<accession>A0ACC0LHB6</accession>
<name>A0ACC0LHB6_RHOML</name>